<dbReference type="EMBL" id="BLSA01000463">
    <property type="protein sequence ID" value="GFP33415.1"/>
    <property type="molecule type" value="Genomic_DNA"/>
</dbReference>
<accession>A0A6V8PL69</accession>
<dbReference type="Proteomes" id="UP000568877">
    <property type="component" value="Unassembled WGS sequence"/>
</dbReference>
<comment type="caution">
    <text evidence="1">The sequence shown here is derived from an EMBL/GenBank/DDBJ whole genome shotgun (WGS) entry which is preliminary data.</text>
</comment>
<evidence type="ECO:0000313" key="1">
    <source>
        <dbReference type="EMBL" id="GFP33415.1"/>
    </source>
</evidence>
<evidence type="ECO:0000313" key="2">
    <source>
        <dbReference type="Proteomes" id="UP000568877"/>
    </source>
</evidence>
<name>A0A6V8PL69_9ACTN</name>
<gene>
    <name evidence="1" type="ORF">HKBW3S42_01751</name>
</gene>
<reference evidence="1 2" key="1">
    <citation type="journal article" date="2020" name="Front. Microbiol.">
        <title>Single-cell genomics of novel Actinobacteria with the Wood-Ljungdahl pathway discovered in a serpentinizing system.</title>
        <authorList>
            <person name="Merino N."/>
            <person name="Kawai M."/>
            <person name="Boyd E.S."/>
            <person name="Colman D.R."/>
            <person name="McGlynn S.E."/>
            <person name="Nealson K.H."/>
            <person name="Kurokawa K."/>
            <person name="Hongoh Y."/>
        </authorList>
    </citation>
    <scope>NUCLEOTIDE SEQUENCE [LARGE SCALE GENOMIC DNA]</scope>
    <source>
        <strain evidence="1 2">S42</strain>
    </source>
</reference>
<dbReference type="AlphaFoldDB" id="A0A6V8PL69"/>
<sequence length="59" mass="7136">AFDLELLVNIHKQGFKIVEAPMNLSFMRLSGRIRPVDVYNVWMDTMAIFYRKYISRYYD</sequence>
<feature type="non-terminal residue" evidence="1">
    <location>
        <position position="1"/>
    </location>
</feature>
<protein>
    <submittedName>
        <fullName evidence="1">Uncharacterized protein</fullName>
    </submittedName>
</protein>
<proteinExistence type="predicted"/>
<organism evidence="1 2">
    <name type="scientific">Candidatus Hakubella thermalkaliphila</name>
    <dbReference type="NCBI Taxonomy" id="2754717"/>
    <lineage>
        <taxon>Bacteria</taxon>
        <taxon>Bacillati</taxon>
        <taxon>Actinomycetota</taxon>
        <taxon>Actinomycetota incertae sedis</taxon>
        <taxon>Candidatus Hakubellales</taxon>
        <taxon>Candidatus Hakubellaceae</taxon>
        <taxon>Candidatus Hakubella</taxon>
    </lineage>
</organism>